<evidence type="ECO:0000313" key="3">
    <source>
        <dbReference type="Proteomes" id="UP000323454"/>
    </source>
</evidence>
<dbReference type="Proteomes" id="UP000323454">
    <property type="component" value="Unassembled WGS sequence"/>
</dbReference>
<organism evidence="2 3">
    <name type="scientific">Solihabitans fulvus</name>
    <dbReference type="NCBI Taxonomy" id="1892852"/>
    <lineage>
        <taxon>Bacteria</taxon>
        <taxon>Bacillati</taxon>
        <taxon>Actinomycetota</taxon>
        <taxon>Actinomycetes</taxon>
        <taxon>Pseudonocardiales</taxon>
        <taxon>Pseudonocardiaceae</taxon>
        <taxon>Solihabitans</taxon>
    </lineage>
</organism>
<keyword evidence="3" id="KW-1185">Reference proteome</keyword>
<protein>
    <submittedName>
        <fullName evidence="2">Uncharacterized protein</fullName>
    </submittedName>
</protein>
<proteinExistence type="predicted"/>
<dbReference type="RefSeq" id="WP_149847996.1">
    <property type="nucleotide sequence ID" value="NZ_VUOB01000005.1"/>
</dbReference>
<sequence length="165" mass="17190">MTDEDLAGQGGHAQGPPVPVMPAENVKYSLVRACGITPPSNAKIHAARQAQWFTDRKPDPSLSVSQLTVAYQGTTGAAAIAEIRELLTCQDYQDGSITRTVTGDETIPAVAGADAQYVYCENENASCVMLLARGDLATAVTVRGGDSLADASKLAPLVMTALARA</sequence>
<reference evidence="2 3" key="2">
    <citation type="submission" date="2019-09" db="EMBL/GenBank/DDBJ databases">
        <authorList>
            <person name="Jin C."/>
        </authorList>
    </citation>
    <scope>NUCLEOTIDE SEQUENCE [LARGE SCALE GENOMIC DNA]</scope>
    <source>
        <strain evidence="2 3">AN110305</strain>
    </source>
</reference>
<name>A0A5B2XS66_9PSEU</name>
<feature type="region of interest" description="Disordered" evidence="1">
    <location>
        <begin position="1"/>
        <end position="20"/>
    </location>
</feature>
<comment type="caution">
    <text evidence="2">The sequence shown here is derived from an EMBL/GenBank/DDBJ whole genome shotgun (WGS) entry which is preliminary data.</text>
</comment>
<accession>A0A5B2XS66</accession>
<gene>
    <name evidence="2" type="ORF">F0L68_03830</name>
</gene>
<dbReference type="AlphaFoldDB" id="A0A5B2XS66"/>
<reference evidence="2 3" key="1">
    <citation type="submission" date="2019-09" db="EMBL/GenBank/DDBJ databases">
        <title>Goodfellowia gen. nov., a new genus of the Pseudonocardineae related to Actinoalloteichus, containing Goodfellowia coeruleoviolacea gen. nov., comb. nov. gen. nov., comb. nov.</title>
        <authorList>
            <person name="Labeda D."/>
        </authorList>
    </citation>
    <scope>NUCLEOTIDE SEQUENCE [LARGE SCALE GENOMIC DNA]</scope>
    <source>
        <strain evidence="2 3">AN110305</strain>
    </source>
</reference>
<evidence type="ECO:0000313" key="2">
    <source>
        <dbReference type="EMBL" id="KAA2265711.1"/>
    </source>
</evidence>
<evidence type="ECO:0000256" key="1">
    <source>
        <dbReference type="SAM" id="MobiDB-lite"/>
    </source>
</evidence>
<dbReference type="EMBL" id="VUOB01000005">
    <property type="protein sequence ID" value="KAA2265711.1"/>
    <property type="molecule type" value="Genomic_DNA"/>
</dbReference>